<organism evidence="2 3">
    <name type="scientific">Amblyomma americanum</name>
    <name type="common">Lone star tick</name>
    <dbReference type="NCBI Taxonomy" id="6943"/>
    <lineage>
        <taxon>Eukaryota</taxon>
        <taxon>Metazoa</taxon>
        <taxon>Ecdysozoa</taxon>
        <taxon>Arthropoda</taxon>
        <taxon>Chelicerata</taxon>
        <taxon>Arachnida</taxon>
        <taxon>Acari</taxon>
        <taxon>Parasitiformes</taxon>
        <taxon>Ixodida</taxon>
        <taxon>Ixodoidea</taxon>
        <taxon>Ixodidae</taxon>
        <taxon>Amblyomminae</taxon>
        <taxon>Amblyomma</taxon>
    </lineage>
</organism>
<feature type="non-terminal residue" evidence="2">
    <location>
        <position position="70"/>
    </location>
</feature>
<dbReference type="EMBL" id="JARKHS020034334">
    <property type="protein sequence ID" value="KAK8758226.1"/>
    <property type="molecule type" value="Genomic_DNA"/>
</dbReference>
<proteinExistence type="predicted"/>
<comment type="caution">
    <text evidence="2">The sequence shown here is derived from an EMBL/GenBank/DDBJ whole genome shotgun (WGS) entry which is preliminary data.</text>
</comment>
<keyword evidence="3" id="KW-1185">Reference proteome</keyword>
<evidence type="ECO:0000313" key="2">
    <source>
        <dbReference type="EMBL" id="KAK8758226.1"/>
    </source>
</evidence>
<accession>A0AAQ4D6Y6</accession>
<protein>
    <submittedName>
        <fullName evidence="2">Uncharacterized protein</fullName>
    </submittedName>
</protein>
<evidence type="ECO:0000256" key="1">
    <source>
        <dbReference type="SAM" id="MobiDB-lite"/>
    </source>
</evidence>
<feature type="region of interest" description="Disordered" evidence="1">
    <location>
        <begin position="1"/>
        <end position="42"/>
    </location>
</feature>
<sequence>MSFPRAPRFTDVVEDTPPVGSYNPLLRARTPAPKFSTNDRFKPGSDLSLLSVPCSSPAVESFKVPQTPSR</sequence>
<evidence type="ECO:0000313" key="3">
    <source>
        <dbReference type="Proteomes" id="UP001321473"/>
    </source>
</evidence>
<gene>
    <name evidence="2" type="ORF">V5799_004140</name>
</gene>
<dbReference type="Proteomes" id="UP001321473">
    <property type="component" value="Unassembled WGS sequence"/>
</dbReference>
<reference evidence="2 3" key="1">
    <citation type="journal article" date="2023" name="Arcadia Sci">
        <title>De novo assembly of a long-read Amblyomma americanum tick genome.</title>
        <authorList>
            <person name="Chou S."/>
            <person name="Poskanzer K.E."/>
            <person name="Rollins M."/>
            <person name="Thuy-Boun P.S."/>
        </authorList>
    </citation>
    <scope>NUCLEOTIDE SEQUENCE [LARGE SCALE GENOMIC DNA]</scope>
    <source>
        <strain evidence="2">F_SG_1</strain>
        <tissue evidence="2">Salivary glands</tissue>
    </source>
</reference>
<dbReference type="AlphaFoldDB" id="A0AAQ4D6Y6"/>
<name>A0AAQ4D6Y6_AMBAM</name>